<dbReference type="Proteomes" id="UP001189429">
    <property type="component" value="Unassembled WGS sequence"/>
</dbReference>
<proteinExistence type="predicted"/>
<organism evidence="1 2">
    <name type="scientific">Prorocentrum cordatum</name>
    <dbReference type="NCBI Taxonomy" id="2364126"/>
    <lineage>
        <taxon>Eukaryota</taxon>
        <taxon>Sar</taxon>
        <taxon>Alveolata</taxon>
        <taxon>Dinophyceae</taxon>
        <taxon>Prorocentrales</taxon>
        <taxon>Prorocentraceae</taxon>
        <taxon>Prorocentrum</taxon>
    </lineage>
</organism>
<accession>A0ABN9PNK4</accession>
<gene>
    <name evidence="1" type="ORF">PCOR1329_LOCUS3504</name>
</gene>
<name>A0ABN9PNK4_9DINO</name>
<feature type="non-terminal residue" evidence="1">
    <location>
        <position position="1"/>
    </location>
</feature>
<evidence type="ECO:0000313" key="1">
    <source>
        <dbReference type="EMBL" id="CAK0793094.1"/>
    </source>
</evidence>
<protein>
    <submittedName>
        <fullName evidence="1">Uncharacterized protein</fullName>
    </submittedName>
</protein>
<sequence length="87" mass="9782">AKSSWKENESREVTLGSPLDRKVLVSNFRSGDGLRRVPKLMIKDSTGRRFMTLTEKDFKAIVANLPKIKVASHMLAEPVQKSRKAEA</sequence>
<evidence type="ECO:0000313" key="2">
    <source>
        <dbReference type="Proteomes" id="UP001189429"/>
    </source>
</evidence>
<comment type="caution">
    <text evidence="1">The sequence shown here is derived from an EMBL/GenBank/DDBJ whole genome shotgun (WGS) entry which is preliminary data.</text>
</comment>
<keyword evidence="2" id="KW-1185">Reference proteome</keyword>
<dbReference type="EMBL" id="CAUYUJ010000897">
    <property type="protein sequence ID" value="CAK0793094.1"/>
    <property type="molecule type" value="Genomic_DNA"/>
</dbReference>
<reference evidence="1" key="1">
    <citation type="submission" date="2023-10" db="EMBL/GenBank/DDBJ databases">
        <authorList>
            <person name="Chen Y."/>
            <person name="Shah S."/>
            <person name="Dougan E. K."/>
            <person name="Thang M."/>
            <person name="Chan C."/>
        </authorList>
    </citation>
    <scope>NUCLEOTIDE SEQUENCE [LARGE SCALE GENOMIC DNA]</scope>
</reference>